<name>A0AAN8L5K7_9TELE</name>
<keyword evidence="2" id="KW-1185">Reference proteome</keyword>
<accession>A0AAN8L5K7</accession>
<comment type="caution">
    <text evidence="1">The sequence shown here is derived from an EMBL/GenBank/DDBJ whole genome shotgun (WGS) entry which is preliminary data.</text>
</comment>
<proteinExistence type="predicted"/>
<dbReference type="EMBL" id="JAGTTL010000021">
    <property type="protein sequence ID" value="KAK6306039.1"/>
    <property type="molecule type" value="Genomic_DNA"/>
</dbReference>
<organism evidence="1 2">
    <name type="scientific">Coregonus suidteri</name>
    <dbReference type="NCBI Taxonomy" id="861788"/>
    <lineage>
        <taxon>Eukaryota</taxon>
        <taxon>Metazoa</taxon>
        <taxon>Chordata</taxon>
        <taxon>Craniata</taxon>
        <taxon>Vertebrata</taxon>
        <taxon>Euteleostomi</taxon>
        <taxon>Actinopterygii</taxon>
        <taxon>Neopterygii</taxon>
        <taxon>Teleostei</taxon>
        <taxon>Protacanthopterygii</taxon>
        <taxon>Salmoniformes</taxon>
        <taxon>Salmonidae</taxon>
        <taxon>Coregoninae</taxon>
        <taxon>Coregonus</taxon>
    </lineage>
</organism>
<evidence type="ECO:0000313" key="1">
    <source>
        <dbReference type="EMBL" id="KAK6306039.1"/>
    </source>
</evidence>
<gene>
    <name evidence="1" type="ORF">J4Q44_G00229640</name>
</gene>
<evidence type="ECO:0000313" key="2">
    <source>
        <dbReference type="Proteomes" id="UP001356427"/>
    </source>
</evidence>
<reference evidence="1 2" key="1">
    <citation type="submission" date="2021-04" db="EMBL/GenBank/DDBJ databases">
        <authorList>
            <person name="De Guttry C."/>
            <person name="Zahm M."/>
            <person name="Klopp C."/>
            <person name="Cabau C."/>
            <person name="Louis A."/>
            <person name="Berthelot C."/>
            <person name="Parey E."/>
            <person name="Roest Crollius H."/>
            <person name="Montfort J."/>
            <person name="Robinson-Rechavi M."/>
            <person name="Bucao C."/>
            <person name="Bouchez O."/>
            <person name="Gislard M."/>
            <person name="Lluch J."/>
            <person name="Milhes M."/>
            <person name="Lampietro C."/>
            <person name="Lopez Roques C."/>
            <person name="Donnadieu C."/>
            <person name="Braasch I."/>
            <person name="Desvignes T."/>
            <person name="Postlethwait J."/>
            <person name="Bobe J."/>
            <person name="Wedekind C."/>
            <person name="Guiguen Y."/>
        </authorList>
    </citation>
    <scope>NUCLEOTIDE SEQUENCE [LARGE SCALE GENOMIC DNA]</scope>
    <source>
        <strain evidence="1">Cs_M1</strain>
        <tissue evidence="1">Blood</tissue>
    </source>
</reference>
<protein>
    <submittedName>
        <fullName evidence="1">Uncharacterized protein</fullName>
    </submittedName>
</protein>
<sequence>MVRSRNRAFRVLKRTHHFQHLIQYKQAQAMRKVNKADKLVDQFIQDLNEINYTPFFDVESPYELALNIFQYLSRTELG</sequence>
<dbReference type="AlphaFoldDB" id="A0AAN8L5K7"/>
<dbReference type="Proteomes" id="UP001356427">
    <property type="component" value="Unassembled WGS sequence"/>
</dbReference>